<feature type="chain" id="PRO_5047444438" evidence="2">
    <location>
        <begin position="26"/>
        <end position="186"/>
    </location>
</feature>
<gene>
    <name evidence="3" type="ORF">SD77_1156</name>
</gene>
<dbReference type="EMBL" id="JXLP01000012">
    <property type="protein sequence ID" value="KIL77827.1"/>
    <property type="molecule type" value="Genomic_DNA"/>
</dbReference>
<dbReference type="Pfam" id="PF09580">
    <property type="entry name" value="Spore_YhcN_YlaJ"/>
    <property type="match status" value="1"/>
</dbReference>
<dbReference type="InterPro" id="IPR014247">
    <property type="entry name" value="Spore_lipoprot_YhcN/YlaJ"/>
</dbReference>
<proteinExistence type="predicted"/>
<protein>
    <submittedName>
        <fullName evidence="3">Lipoprotein yhcN</fullName>
    </submittedName>
</protein>
<dbReference type="RefSeq" id="WP_041097850.1">
    <property type="nucleotide sequence ID" value="NZ_JARTHD010000009.1"/>
</dbReference>
<dbReference type="NCBIfam" id="TIGR02898">
    <property type="entry name" value="spore_YhcN_YlaJ"/>
    <property type="match status" value="1"/>
</dbReference>
<feature type="region of interest" description="Disordered" evidence="1">
    <location>
        <begin position="34"/>
        <end position="78"/>
    </location>
</feature>
<reference evidence="3 4" key="1">
    <citation type="submission" date="2015-01" db="EMBL/GenBank/DDBJ databases">
        <title>Genome Assembly of Bacillus badius MTCC 1458.</title>
        <authorList>
            <person name="Verma A."/>
            <person name="Khatri I."/>
            <person name="Mual P."/>
            <person name="Subramanian S."/>
            <person name="Krishnamurthi S."/>
        </authorList>
    </citation>
    <scope>NUCLEOTIDE SEQUENCE [LARGE SCALE GENOMIC DNA]</scope>
    <source>
        <strain evidence="3 4">MTCC 1458</strain>
    </source>
</reference>
<feature type="compositionally biased region" description="Low complexity" evidence="1">
    <location>
        <begin position="63"/>
        <end position="76"/>
    </location>
</feature>
<comment type="caution">
    <text evidence="3">The sequence shown here is derived from an EMBL/GenBank/DDBJ whole genome shotgun (WGS) entry which is preliminary data.</text>
</comment>
<dbReference type="InterPro" id="IPR019076">
    <property type="entry name" value="Spore_lipoprot_YhcN/YlaJ-like"/>
</dbReference>
<feature type="signal peptide" evidence="2">
    <location>
        <begin position="1"/>
        <end position="25"/>
    </location>
</feature>
<evidence type="ECO:0000313" key="3">
    <source>
        <dbReference type="EMBL" id="KIL77827.1"/>
    </source>
</evidence>
<keyword evidence="4" id="KW-1185">Reference proteome</keyword>
<dbReference type="PROSITE" id="PS51257">
    <property type="entry name" value="PROKAR_LIPOPROTEIN"/>
    <property type="match status" value="1"/>
</dbReference>
<evidence type="ECO:0000256" key="2">
    <source>
        <dbReference type="SAM" id="SignalP"/>
    </source>
</evidence>
<organism evidence="3 4">
    <name type="scientific">Bacillus badius</name>
    <dbReference type="NCBI Taxonomy" id="1455"/>
    <lineage>
        <taxon>Bacteria</taxon>
        <taxon>Bacillati</taxon>
        <taxon>Bacillota</taxon>
        <taxon>Bacilli</taxon>
        <taxon>Bacillales</taxon>
        <taxon>Bacillaceae</taxon>
        <taxon>Pseudobacillus</taxon>
    </lineage>
</organism>
<evidence type="ECO:0000256" key="1">
    <source>
        <dbReference type="SAM" id="MobiDB-lite"/>
    </source>
</evidence>
<keyword evidence="3" id="KW-0449">Lipoprotein</keyword>
<accession>A0ABR5ASV1</accession>
<keyword evidence="2" id="KW-0732">Signal</keyword>
<name>A0ABR5ASV1_BACBA</name>
<sequence>MMKLKHITIAFLPFVLLFGCNANDAANERKGVDIENARYAPPNTQDSNGVRNDMNDRSRALTNNDDNNMIDNNDNNGMEVSDRAEKRLENLKEIQTAKVIVTDHNAYAAVVLNDGSKGNLSNKLEDKIADEVRTADRSVHKVYVSANPDFVQRMQGYGDRIQAGHPISGLFDEFSETVRRVFPDAR</sequence>
<dbReference type="Proteomes" id="UP000031982">
    <property type="component" value="Unassembled WGS sequence"/>
</dbReference>
<evidence type="ECO:0000313" key="4">
    <source>
        <dbReference type="Proteomes" id="UP000031982"/>
    </source>
</evidence>